<evidence type="ECO:0000313" key="10">
    <source>
        <dbReference type="Proteomes" id="UP001146793"/>
    </source>
</evidence>
<feature type="transmembrane region" description="Helical" evidence="5">
    <location>
        <begin position="53"/>
        <end position="71"/>
    </location>
</feature>
<dbReference type="EMBL" id="JANTQA010000008">
    <property type="protein sequence ID" value="KAJ3452611.1"/>
    <property type="molecule type" value="Genomic_DNA"/>
</dbReference>
<organism evidence="7 10">
    <name type="scientific">Anaeramoeba flamelloides</name>
    <dbReference type="NCBI Taxonomy" id="1746091"/>
    <lineage>
        <taxon>Eukaryota</taxon>
        <taxon>Metamonada</taxon>
        <taxon>Anaeramoebidae</taxon>
        <taxon>Anaeramoeba</taxon>
    </lineage>
</organism>
<evidence type="ECO:0000313" key="9">
    <source>
        <dbReference type="EMBL" id="KAJ6241328.1"/>
    </source>
</evidence>
<evidence type="ECO:0000313" key="7">
    <source>
        <dbReference type="EMBL" id="KAJ3452611.1"/>
    </source>
</evidence>
<evidence type="ECO:0000256" key="1">
    <source>
        <dbReference type="ARBA" id="ARBA00004370"/>
    </source>
</evidence>
<comment type="subcellular location">
    <subcellularLocation>
        <location evidence="1">Membrane</location>
    </subcellularLocation>
</comment>
<dbReference type="InterPro" id="IPR056552">
    <property type="entry name" value="Ribonucl_Kappa"/>
</dbReference>
<keyword evidence="3 5" id="KW-1133">Transmembrane helix</keyword>
<feature type="transmembrane region" description="Helical" evidence="5">
    <location>
        <begin position="12"/>
        <end position="33"/>
    </location>
</feature>
<dbReference type="Proteomes" id="UP001146793">
    <property type="component" value="Unassembled WGS sequence"/>
</dbReference>
<evidence type="ECO:0000313" key="6">
    <source>
        <dbReference type="EMBL" id="KAJ3452576.1"/>
    </source>
</evidence>
<sequence>MLKPGKKGSIFCILISIWGVVMLLILGILFQTGHQGNIGHYGDNDPKDLARDLFIAAAIYFVFLLGCGFRYRHVVKKEQNLELERVINEKEFDLD</sequence>
<keyword evidence="4 5" id="KW-0472">Membrane</keyword>
<keyword evidence="2 5" id="KW-0812">Transmembrane</keyword>
<reference evidence="8" key="1">
    <citation type="submission" date="2022-08" db="EMBL/GenBank/DDBJ databases">
        <title>Novel sulfate-reducing endosymbionts in the free-living metamonad Anaeramoeba.</title>
        <authorList>
            <person name="Jerlstrom-Hultqvist J."/>
            <person name="Cepicka I."/>
            <person name="Gallot-Lavallee L."/>
            <person name="Salas-Leiva D."/>
            <person name="Curtis B.A."/>
            <person name="Zahonova K."/>
            <person name="Pipaliya S."/>
            <person name="Dacks J."/>
            <person name="Roger A.J."/>
        </authorList>
    </citation>
    <scope>NUCLEOTIDE SEQUENCE</scope>
    <source>
        <strain evidence="8">Schooner1</strain>
    </source>
</reference>
<dbReference type="GO" id="GO:0016020">
    <property type="term" value="C:membrane"/>
    <property type="evidence" value="ECO:0007669"/>
    <property type="project" value="UniProtKB-SubCell"/>
</dbReference>
<evidence type="ECO:0000313" key="11">
    <source>
        <dbReference type="Proteomes" id="UP001150062"/>
    </source>
</evidence>
<dbReference type="AlphaFoldDB" id="A0AAV8AE96"/>
<name>A0AAV8AE96_9EUKA</name>
<evidence type="ECO:0000256" key="5">
    <source>
        <dbReference type="SAM" id="Phobius"/>
    </source>
</evidence>
<reference evidence="7" key="2">
    <citation type="submission" date="2022-08" db="EMBL/GenBank/DDBJ databases">
        <title>Novel sulphate-reducing endosymbionts in the free-living metamonad Anaeramoeba.</title>
        <authorList>
            <person name="Jerlstrom-Hultqvist J."/>
            <person name="Cepicka I."/>
            <person name="Gallot-Lavallee L."/>
            <person name="Salas-Leiva D."/>
            <person name="Curtis B.A."/>
            <person name="Zahonova K."/>
            <person name="Pipaliya S."/>
            <person name="Dacks J."/>
            <person name="Roger A.J."/>
        </authorList>
    </citation>
    <scope>NUCLEOTIDE SEQUENCE</scope>
    <source>
        <strain evidence="7">Busselton2</strain>
    </source>
</reference>
<evidence type="ECO:0000256" key="2">
    <source>
        <dbReference type="ARBA" id="ARBA00022692"/>
    </source>
</evidence>
<keyword evidence="11" id="KW-1185">Reference proteome</keyword>
<dbReference type="Pfam" id="PF23489">
    <property type="entry name" value="V-ATPase_su_f"/>
    <property type="match status" value="1"/>
</dbReference>
<protein>
    <submittedName>
        <fullName evidence="7">Ribonuclease kappa</fullName>
    </submittedName>
</protein>
<evidence type="ECO:0000256" key="4">
    <source>
        <dbReference type="ARBA" id="ARBA00023136"/>
    </source>
</evidence>
<proteinExistence type="predicted"/>
<dbReference type="EMBL" id="JAOAOG010000195">
    <property type="protein sequence ID" value="KAJ6241325.1"/>
    <property type="molecule type" value="Genomic_DNA"/>
</dbReference>
<comment type="caution">
    <text evidence="7">The sequence shown here is derived from an EMBL/GenBank/DDBJ whole genome shotgun (WGS) entry which is preliminary data.</text>
</comment>
<evidence type="ECO:0000313" key="8">
    <source>
        <dbReference type="EMBL" id="KAJ6241325.1"/>
    </source>
</evidence>
<dbReference type="EMBL" id="JANTQA010000008">
    <property type="protein sequence ID" value="KAJ3452576.1"/>
    <property type="molecule type" value="Genomic_DNA"/>
</dbReference>
<evidence type="ECO:0000256" key="3">
    <source>
        <dbReference type="ARBA" id="ARBA00022989"/>
    </source>
</evidence>
<gene>
    <name evidence="6" type="ORF">M0812_04348</name>
    <name evidence="7" type="ORF">M0812_04384</name>
    <name evidence="8" type="ORF">M0813_23518</name>
    <name evidence="9" type="ORF">M0813_23521</name>
</gene>
<dbReference type="EMBL" id="JAOAOG010000195">
    <property type="protein sequence ID" value="KAJ6241328.1"/>
    <property type="molecule type" value="Genomic_DNA"/>
</dbReference>
<dbReference type="Proteomes" id="UP001150062">
    <property type="component" value="Unassembled WGS sequence"/>
</dbReference>
<accession>A0AAV8AE96</accession>